<feature type="domain" description="MHD1" evidence="9">
    <location>
        <begin position="551"/>
        <end position="671"/>
    </location>
</feature>
<proteinExistence type="inferred from homology"/>
<keyword evidence="12" id="KW-1185">Reference proteome</keyword>
<sequence length="1075" mass="125542">MDKVKGSRSTEILPDFRKRNISGVFSSWRPKKEENKQNVETKKKSSGSKSIFSTLMLANVEDRLYLDPSGSMESMTFEAQKEKLKSKLHRVKLEKSKIPQIIVTNSNNQKQPNNNKNVVEEEEEEEEIELPKPVSFIVLNVDPYILDIYQDILYNITHQLQSCDDNDEPEIQPEVALNYVRDAFGVNECKHLELMEKIKQREKPEDCVKADSGEIDSSTAPFAVLSPKIKNYESLNAHCDLIKILLKHELETSKTPHYYWMGKFSFLASKILSLHADFQFLDELQVSFAKWIAFVEIHRQYPLHLKVFEDTLDKIVDVYKDEETSTALLPARMSTTLTFIPACFGFTGAIKPGLKIEELKNRTSDHLKIKDDEVIKQFWNSNNLLHESFLKFIHDLHYKHHDEENVIFKAIILKNMFEIVNRIKKIFLPKDIEQLNFEKLLKNALNDGTTEHLKRNMKHRALKKSRNCKVRLDELIRLLKFSEEHMKSIVNEYAHVFESFCKFSFTEYIYSIYDSQLAKIIKPIVIEICSTKEGNIDNFQKDDQTIATKLFELYREIKKFSDQGLEYYYGEHDLQMKDYSRWFTAGIDKWCKVSLFNATSRINKAIEVDNLKPELKESKRSSSAIDMMQILYSVKSFWEKLQWPDANKEAEIAKHVAGDLCRFAIDYFDKFSSKVQKSEAMNITGIFKVPLELSIAVANFEYISEQIQTLIKGMTEGKVEDTSSIEKLINNMLVHLENTIKQLLEITLSKSIETMQKLMLEGAQNNKVGDDIADRLMTYIEDMLSTLVEDLPRKNFEVAKSIIWQQNLQILSEIIQVSLTRQQPPAFFTNLRRILSILKEIFHFSEENADYVMKKKVERIDYLLECYGLNTSRLIHQYFKERYELQLQINKQPFNPYGVLSVYCFFVKNTLKLEILNARNLIPIGPNKKCDSFIKIQLIPEKYFSTFPSYKTKVQQNTHFPLYDEIFEYELTDEQRKIEDAIIFFNIKDKYLLGSNECIAEAFLAFRDIPEYTIKDNLKQIHLTLTRLQCDELESLKALQHRAQTGDKAAKDFLSKLRSRTIISPKKMKLPVTQL</sequence>
<gene>
    <name evidence="11" type="ORF">PVAND_001829</name>
</gene>
<dbReference type="SUPFAM" id="SSF49562">
    <property type="entry name" value="C2 domain (Calcium/lipid-binding domain, CaLB)"/>
    <property type="match status" value="1"/>
</dbReference>
<evidence type="ECO:0000256" key="7">
    <source>
        <dbReference type="SAM" id="MobiDB-lite"/>
    </source>
</evidence>
<organism evidence="11 12">
    <name type="scientific">Polypedilum vanderplanki</name>
    <name type="common">Sleeping chironomid midge</name>
    <dbReference type="NCBI Taxonomy" id="319348"/>
    <lineage>
        <taxon>Eukaryota</taxon>
        <taxon>Metazoa</taxon>
        <taxon>Ecdysozoa</taxon>
        <taxon>Arthropoda</taxon>
        <taxon>Hexapoda</taxon>
        <taxon>Insecta</taxon>
        <taxon>Pterygota</taxon>
        <taxon>Neoptera</taxon>
        <taxon>Endopterygota</taxon>
        <taxon>Diptera</taxon>
        <taxon>Nematocera</taxon>
        <taxon>Chironomoidea</taxon>
        <taxon>Chironomidae</taxon>
        <taxon>Chironominae</taxon>
        <taxon>Polypedilum</taxon>
        <taxon>Polypedilum</taxon>
    </lineage>
</organism>
<feature type="compositionally biased region" description="Low complexity" evidence="7">
    <location>
        <begin position="105"/>
        <end position="117"/>
    </location>
</feature>
<keyword evidence="6" id="KW-0967">Endosome</keyword>
<evidence type="ECO:0000259" key="9">
    <source>
        <dbReference type="PROSITE" id="PS51258"/>
    </source>
</evidence>
<name>A0A9J6BQG6_POLVA</name>
<dbReference type="GO" id="GO:0006887">
    <property type="term" value="P:exocytosis"/>
    <property type="evidence" value="ECO:0007669"/>
    <property type="project" value="UniProtKB-KW"/>
</dbReference>
<evidence type="ECO:0000313" key="12">
    <source>
        <dbReference type="Proteomes" id="UP001107558"/>
    </source>
</evidence>
<dbReference type="GO" id="GO:0099503">
    <property type="term" value="C:secretory vesicle"/>
    <property type="evidence" value="ECO:0007669"/>
    <property type="project" value="TreeGrafter"/>
</dbReference>
<dbReference type="AlphaFoldDB" id="A0A9J6BQG6"/>
<dbReference type="PROSITE" id="PS51259">
    <property type="entry name" value="MHD2"/>
    <property type="match status" value="1"/>
</dbReference>
<dbReference type="Gene3D" id="2.60.40.150">
    <property type="entry name" value="C2 domain"/>
    <property type="match status" value="1"/>
</dbReference>
<dbReference type="PROSITE" id="PS50004">
    <property type="entry name" value="C2"/>
    <property type="match status" value="1"/>
</dbReference>
<dbReference type="InterPro" id="IPR000008">
    <property type="entry name" value="C2_dom"/>
</dbReference>
<protein>
    <submittedName>
        <fullName evidence="11">Uncharacterized protein</fullName>
    </submittedName>
</protein>
<dbReference type="EMBL" id="JADBJN010000003">
    <property type="protein sequence ID" value="KAG5671638.1"/>
    <property type="molecule type" value="Genomic_DNA"/>
</dbReference>
<dbReference type="InterPro" id="IPR014772">
    <property type="entry name" value="Munc13_dom-2"/>
</dbReference>
<evidence type="ECO:0000259" key="10">
    <source>
        <dbReference type="PROSITE" id="PS51259"/>
    </source>
</evidence>
<evidence type="ECO:0000256" key="4">
    <source>
        <dbReference type="ARBA" id="ARBA00022483"/>
    </source>
</evidence>
<evidence type="ECO:0000256" key="6">
    <source>
        <dbReference type="ARBA" id="ARBA00022753"/>
    </source>
</evidence>
<dbReference type="Gene3D" id="1.10.357.50">
    <property type="match status" value="1"/>
</dbReference>
<keyword evidence="5" id="KW-0963">Cytoplasm</keyword>
<dbReference type="Proteomes" id="UP001107558">
    <property type="component" value="Chromosome 3"/>
</dbReference>
<reference evidence="11" key="1">
    <citation type="submission" date="2021-03" db="EMBL/GenBank/DDBJ databases">
        <title>Chromosome level genome of the anhydrobiotic midge Polypedilum vanderplanki.</title>
        <authorList>
            <person name="Yoshida Y."/>
            <person name="Kikawada T."/>
            <person name="Gusev O."/>
        </authorList>
    </citation>
    <scope>NUCLEOTIDE SEQUENCE</scope>
    <source>
        <strain evidence="11">NIAS01</strain>
        <tissue evidence="11">Whole body or cell culture</tissue>
    </source>
</reference>
<dbReference type="PROSITE" id="PS51258">
    <property type="entry name" value="MHD1"/>
    <property type="match status" value="1"/>
</dbReference>
<dbReference type="InterPro" id="IPR014770">
    <property type="entry name" value="Munc13_1"/>
</dbReference>
<dbReference type="InterPro" id="IPR052095">
    <property type="entry name" value="UNC-13_domain"/>
</dbReference>
<dbReference type="InterPro" id="IPR035892">
    <property type="entry name" value="C2_domain_sf"/>
</dbReference>
<comment type="caution">
    <text evidence="11">The sequence shown here is derived from an EMBL/GenBank/DDBJ whole genome shotgun (WGS) entry which is preliminary data.</text>
</comment>
<evidence type="ECO:0000313" key="11">
    <source>
        <dbReference type="EMBL" id="KAG5671638.1"/>
    </source>
</evidence>
<keyword evidence="4" id="KW-0268">Exocytosis</keyword>
<feature type="region of interest" description="Disordered" evidence="7">
    <location>
        <begin position="103"/>
        <end position="126"/>
    </location>
</feature>
<evidence type="ECO:0000259" key="8">
    <source>
        <dbReference type="PROSITE" id="PS50004"/>
    </source>
</evidence>
<evidence type="ECO:0000256" key="5">
    <source>
        <dbReference type="ARBA" id="ARBA00022490"/>
    </source>
</evidence>
<feature type="region of interest" description="Disordered" evidence="7">
    <location>
        <begin position="24"/>
        <end position="48"/>
    </location>
</feature>
<dbReference type="PANTHER" id="PTHR45999:SF2">
    <property type="entry name" value="PROTEIN UNC-13 HOMOLOG 4B"/>
    <property type="match status" value="1"/>
</dbReference>
<feature type="domain" description="C2" evidence="8">
    <location>
        <begin position="888"/>
        <end position="1025"/>
    </location>
</feature>
<dbReference type="SMART" id="SM00239">
    <property type="entry name" value="C2"/>
    <property type="match status" value="1"/>
</dbReference>
<evidence type="ECO:0000256" key="1">
    <source>
        <dbReference type="ARBA" id="ARBA00004496"/>
    </source>
</evidence>
<dbReference type="PANTHER" id="PTHR45999">
    <property type="entry name" value="UNC-13-4A, ISOFORM B"/>
    <property type="match status" value="1"/>
</dbReference>
<feature type="domain" description="MHD2" evidence="10">
    <location>
        <begin position="770"/>
        <end position="878"/>
    </location>
</feature>
<dbReference type="Pfam" id="PF00168">
    <property type="entry name" value="C2"/>
    <property type="match status" value="1"/>
</dbReference>
<accession>A0A9J6BQG6</accession>
<evidence type="ECO:0000256" key="3">
    <source>
        <dbReference type="ARBA" id="ARBA00005823"/>
    </source>
</evidence>
<feature type="compositionally biased region" description="Basic and acidic residues" evidence="7">
    <location>
        <begin position="30"/>
        <end position="43"/>
    </location>
</feature>
<comment type="subcellular location">
    <subcellularLocation>
        <location evidence="1">Cytoplasm</location>
    </subcellularLocation>
    <subcellularLocation>
        <location evidence="2">Late endosome</location>
    </subcellularLocation>
</comment>
<dbReference type="OrthoDB" id="67700at2759"/>
<evidence type="ECO:0000256" key="2">
    <source>
        <dbReference type="ARBA" id="ARBA00004603"/>
    </source>
</evidence>
<comment type="similarity">
    <text evidence="3">Belongs to the unc-13 family.</text>
</comment>
<dbReference type="GO" id="GO:0005770">
    <property type="term" value="C:late endosome"/>
    <property type="evidence" value="ECO:0007669"/>
    <property type="project" value="UniProtKB-SubCell"/>
</dbReference>